<dbReference type="OrthoDB" id="198745at2"/>
<dbReference type="InterPro" id="IPR038726">
    <property type="entry name" value="PDDEXK_AddAB-type"/>
</dbReference>
<dbReference type="RefSeq" id="WP_075081308.1">
    <property type="nucleotide sequence ID" value="NZ_BDCO01000003.1"/>
</dbReference>
<dbReference type="InterPro" id="IPR027417">
    <property type="entry name" value="P-loop_NTPase"/>
</dbReference>
<comment type="caution">
    <text evidence="2">The sequence shown here is derived from an EMBL/GenBank/DDBJ whole genome shotgun (WGS) entry which is preliminary data.</text>
</comment>
<name>A0A146GGG5_TERSA</name>
<dbReference type="STRING" id="690879.TSACC_3573"/>
<organism evidence="2 3">
    <name type="scientific">Terrimicrobium sacchariphilum</name>
    <dbReference type="NCBI Taxonomy" id="690879"/>
    <lineage>
        <taxon>Bacteria</taxon>
        <taxon>Pseudomonadati</taxon>
        <taxon>Verrucomicrobiota</taxon>
        <taxon>Terrimicrobiia</taxon>
        <taxon>Terrimicrobiales</taxon>
        <taxon>Terrimicrobiaceae</taxon>
        <taxon>Terrimicrobium</taxon>
    </lineage>
</organism>
<proteinExistence type="predicted"/>
<dbReference type="AlphaFoldDB" id="A0A146GGG5"/>
<reference evidence="3" key="1">
    <citation type="journal article" date="2017" name="Genome Announc.">
        <title>Draft Genome Sequence of Terrimicrobium sacchariphilum NM-5T, a Facultative Anaerobic Soil Bacterium of the Class Spartobacteria.</title>
        <authorList>
            <person name="Qiu Y.L."/>
            <person name="Tourlousse D.M."/>
            <person name="Matsuura N."/>
            <person name="Ohashi A."/>
            <person name="Sekiguchi Y."/>
        </authorList>
    </citation>
    <scope>NUCLEOTIDE SEQUENCE [LARGE SCALE GENOMIC DNA]</scope>
    <source>
        <strain evidence="3">NM-5</strain>
    </source>
</reference>
<dbReference type="EMBL" id="BDCO01000003">
    <property type="protein sequence ID" value="GAT35506.1"/>
    <property type="molecule type" value="Genomic_DNA"/>
</dbReference>
<sequence>MPTPVFLTEARPLVKKAAEWLAGQASSKPWDLSTVAVLLPTAGAGRRLRDELSLLAEDHGAGLFPPRISTPFGFIDALLPKVATPSERLAAWSRAISNEAHAVSDLLPGFRLPIPARDSARLAQTFLDLCSSLAEAALTPLSEKLPELLSNDAERWEAVATLYRGYLSFLQNADPNEARIAAIAEASPPSGLDHIVIANVADLPRLHRLIFNHLEECGVRITVLVDAPGEPEITFDAWGTPAAKDWEEMTIPIRAGDIIVTADAYSEAEEAARLIASAPGAGLCLADESLKAQARSAFARRNREVFDPQGEPLAAAEIAVLTDAWVEFCTSELVSALAPVVQSPAFLAALNRTASLVPAHSLEAYDLVRTEMLIDYWQDVAGYFQRPIEEEPEMLRKRAHFVQTVETLRKEFAAASDLVEGLEQFVAFLYGEAKLESHSREAQSLRGYINALREARTHAHENGDLLRECIREAARRIALYDAHSADAVELNGWLEAPWLAEEHLVLTGCTEGALPSSTNGHAFLPDSARETLGLSTNRSRYARDAFFLHNILRSRPPGAVKFLYGRMNAGGEPAKPSRLLLRCPPEELATRVARVFHSVPTLRHSPRRRREWRLQVPRAATMTKLPVTGFGDYLACPMRYYFKHVLGMGAIDPQAGEMNASMFGLLFHTVVDRFAKDQVARESDDPRIIERFLHDALDREVVRLHGLHPSLPVRVQQESLRVRLSRMAQIQAGERAAGWQILHSEYRFGPKGEKSPEWFGLPISASLDRIEVHIRTGQRRILDYKTFARDKSPDEAHFSSRCPAELLPGEEVIRDGKPRYWTNLQLPLYRELSLFKWRDDLAPPVVGYFLLPERVEDAKIAMFDLDEETISNATLCTEAIAERIARGIFWPPREPLYDDYDSLFLGEAPEDVLSEESLEWLQGRPE</sequence>
<evidence type="ECO:0000313" key="3">
    <source>
        <dbReference type="Proteomes" id="UP000076023"/>
    </source>
</evidence>
<keyword evidence="3" id="KW-1185">Reference proteome</keyword>
<accession>A0A146GGG5</accession>
<feature type="domain" description="PD-(D/E)XK endonuclease-like" evidence="1">
    <location>
        <begin position="630"/>
        <end position="889"/>
    </location>
</feature>
<dbReference type="Proteomes" id="UP000076023">
    <property type="component" value="Unassembled WGS sequence"/>
</dbReference>
<evidence type="ECO:0000313" key="2">
    <source>
        <dbReference type="EMBL" id="GAT35506.1"/>
    </source>
</evidence>
<dbReference type="InParanoid" id="A0A146GGG5"/>
<dbReference type="Pfam" id="PF12705">
    <property type="entry name" value="PDDEXK_1"/>
    <property type="match status" value="1"/>
</dbReference>
<evidence type="ECO:0000259" key="1">
    <source>
        <dbReference type="Pfam" id="PF12705"/>
    </source>
</evidence>
<gene>
    <name evidence="2" type="ORF">TSACC_3573</name>
</gene>
<protein>
    <submittedName>
        <fullName evidence="2">PD-(D/E)XK nuclease superfamily protein</fullName>
    </submittedName>
</protein>
<dbReference type="SUPFAM" id="SSF52540">
    <property type="entry name" value="P-loop containing nucleoside triphosphate hydrolases"/>
    <property type="match status" value="1"/>
</dbReference>